<dbReference type="PANTHER" id="PTHR38455:SF1">
    <property type="entry name" value="DUF951 DOMAIN-CONTAINING PROTEIN"/>
    <property type="match status" value="1"/>
</dbReference>
<protein>
    <submittedName>
        <fullName evidence="1">DUF951 domain-containing protein</fullName>
    </submittedName>
</protein>
<name>A0A921L720_9FIRM</name>
<dbReference type="PANTHER" id="PTHR38455">
    <property type="entry name" value="HYPOTHETICAL CYTOSOLIC PROTEIN"/>
    <property type="match status" value="1"/>
</dbReference>
<gene>
    <name evidence="1" type="ORF">K8V65_00110</name>
</gene>
<organism evidence="1 2">
    <name type="scientific">Megamonas hypermegale</name>
    <dbReference type="NCBI Taxonomy" id="158847"/>
    <lineage>
        <taxon>Bacteria</taxon>
        <taxon>Bacillati</taxon>
        <taxon>Bacillota</taxon>
        <taxon>Negativicutes</taxon>
        <taxon>Selenomonadales</taxon>
        <taxon>Selenomonadaceae</taxon>
        <taxon>Megamonas</taxon>
    </lineage>
</organism>
<dbReference type="Proteomes" id="UP000780768">
    <property type="component" value="Unassembled WGS sequence"/>
</dbReference>
<dbReference type="PIRSF" id="PIRSF037263">
    <property type="entry name" value="DUF951_bac"/>
    <property type="match status" value="1"/>
</dbReference>
<sequence length="65" mass="7553">MVQYLEKVQYNVNDIVRMKKKHPCGSDTWTIIRTGMDFGIKCTGCGHFVMMPRAKFEKMVRGIVK</sequence>
<dbReference type="InterPro" id="IPR009296">
    <property type="entry name" value="DUF951"/>
</dbReference>
<evidence type="ECO:0000313" key="2">
    <source>
        <dbReference type="Proteomes" id="UP000780768"/>
    </source>
</evidence>
<evidence type="ECO:0000313" key="1">
    <source>
        <dbReference type="EMBL" id="HJF84057.1"/>
    </source>
</evidence>
<proteinExistence type="predicted"/>
<comment type="caution">
    <text evidence="1">The sequence shown here is derived from an EMBL/GenBank/DDBJ whole genome shotgun (WGS) entry which is preliminary data.</text>
</comment>
<dbReference type="RefSeq" id="WP_289547412.1">
    <property type="nucleotide sequence ID" value="NZ_DCFC01000035.1"/>
</dbReference>
<reference evidence="1" key="2">
    <citation type="submission" date="2021-09" db="EMBL/GenBank/DDBJ databases">
        <authorList>
            <person name="Gilroy R."/>
        </authorList>
    </citation>
    <scope>NUCLEOTIDE SEQUENCE</scope>
    <source>
        <strain evidence="1">7318</strain>
    </source>
</reference>
<reference evidence="1" key="1">
    <citation type="journal article" date="2021" name="PeerJ">
        <title>Extensive microbial diversity within the chicken gut microbiome revealed by metagenomics and culture.</title>
        <authorList>
            <person name="Gilroy R."/>
            <person name="Ravi A."/>
            <person name="Getino M."/>
            <person name="Pursley I."/>
            <person name="Horton D.L."/>
            <person name="Alikhan N.F."/>
            <person name="Baker D."/>
            <person name="Gharbi K."/>
            <person name="Hall N."/>
            <person name="Watson M."/>
            <person name="Adriaenssens E.M."/>
            <person name="Foster-Nyarko E."/>
            <person name="Jarju S."/>
            <person name="Secka A."/>
            <person name="Antonio M."/>
            <person name="Oren A."/>
            <person name="Chaudhuri R.R."/>
            <person name="La Ragione R."/>
            <person name="Hildebrand F."/>
            <person name="Pallen M.J."/>
        </authorList>
    </citation>
    <scope>NUCLEOTIDE SEQUENCE</scope>
    <source>
        <strain evidence="1">7318</strain>
    </source>
</reference>
<dbReference type="Pfam" id="PF06107">
    <property type="entry name" value="DUF951"/>
    <property type="match status" value="1"/>
</dbReference>
<dbReference type="AlphaFoldDB" id="A0A921L720"/>
<dbReference type="EMBL" id="DYVR01000003">
    <property type="protein sequence ID" value="HJF84057.1"/>
    <property type="molecule type" value="Genomic_DNA"/>
</dbReference>
<accession>A0A921L720</accession>